<evidence type="ECO:0000256" key="2">
    <source>
        <dbReference type="ARBA" id="ARBA00022692"/>
    </source>
</evidence>
<dbReference type="GO" id="GO:0046677">
    <property type="term" value="P:response to antibiotic"/>
    <property type="evidence" value="ECO:0007669"/>
    <property type="project" value="UniProtKB-KW"/>
</dbReference>
<feature type="transmembrane region" description="Helical" evidence="6">
    <location>
        <begin position="43"/>
        <end position="60"/>
    </location>
</feature>
<reference evidence="8 9" key="1">
    <citation type="journal article" date="2019" name="ACS Chem. Biol.">
        <title>Identification and Mobilization of a Cryptic Antibiotic Biosynthesis Gene Locus from a Human-Pathogenic Nocardia Isolate.</title>
        <authorList>
            <person name="Herisse M."/>
            <person name="Ishida K."/>
            <person name="Porter J.L."/>
            <person name="Howden B."/>
            <person name="Hertweck C."/>
            <person name="Stinear T.P."/>
            <person name="Pidot S.J."/>
        </authorList>
    </citation>
    <scope>NUCLEOTIDE SEQUENCE [LARGE SCALE GENOMIC DNA]</scope>
    <source>
        <strain evidence="8 9">AUSMDU00012715</strain>
    </source>
</reference>
<dbReference type="InterPro" id="IPR013525">
    <property type="entry name" value="ABC2_TM"/>
</dbReference>
<evidence type="ECO:0000256" key="5">
    <source>
        <dbReference type="ARBA" id="ARBA00023251"/>
    </source>
</evidence>
<dbReference type="RefSeq" id="WP_167485771.1">
    <property type="nucleotide sequence ID" value="NZ_CP046173.1"/>
</dbReference>
<evidence type="ECO:0000313" key="8">
    <source>
        <dbReference type="EMBL" id="QIS18439.1"/>
    </source>
</evidence>
<sequence>MIDASRDITFPTRSLAARRSRISGVIRRDIAAMQHSPVRIVEIFFWPVVYLVMWGLVSSYLSANRVPLIAEALLGGAILWEVLHRASREVGLSFLEDVWTRNTLNLHVTPLTTGEYLTGLALLSLGKIAAVTLVMSGAAAVLYGFGLYTIGIALVPFMALLLALGWALAMLAMASVLRFGQGAQVVAWTLVFIIQPFVGVFYPISVLPRSLRLLANITPASYVFEGMRSVQAGQPLPWQHLAIAGLLDAVYILAAVLIYARTLRRARTTGRLARLGE</sequence>
<keyword evidence="2 6" id="KW-0812">Transmembrane</keyword>
<dbReference type="Pfam" id="PF01061">
    <property type="entry name" value="ABC2_membrane"/>
    <property type="match status" value="1"/>
</dbReference>
<evidence type="ECO:0000256" key="1">
    <source>
        <dbReference type="ARBA" id="ARBA00004141"/>
    </source>
</evidence>
<dbReference type="InterPro" id="IPR000412">
    <property type="entry name" value="ABC_2_transport"/>
</dbReference>
<evidence type="ECO:0000313" key="9">
    <source>
        <dbReference type="Proteomes" id="UP000500953"/>
    </source>
</evidence>
<dbReference type="GO" id="GO:0043190">
    <property type="term" value="C:ATP-binding cassette (ABC) transporter complex"/>
    <property type="evidence" value="ECO:0007669"/>
    <property type="project" value="InterPro"/>
</dbReference>
<proteinExistence type="inferred from homology"/>
<keyword evidence="6" id="KW-0813">Transport</keyword>
<dbReference type="AlphaFoldDB" id="A0A6G9YYL8"/>
<feature type="transmembrane region" description="Helical" evidence="6">
    <location>
        <begin position="150"/>
        <end position="173"/>
    </location>
</feature>
<accession>A0A6G9YYL8</accession>
<protein>
    <recommendedName>
        <fullName evidence="6">Transport permease protein</fullName>
    </recommendedName>
</protein>
<dbReference type="PROSITE" id="PS51012">
    <property type="entry name" value="ABC_TM2"/>
    <property type="match status" value="1"/>
</dbReference>
<gene>
    <name evidence="8" type="ORF">F6W96_09250</name>
</gene>
<feature type="transmembrane region" description="Helical" evidence="6">
    <location>
        <begin position="120"/>
        <end position="144"/>
    </location>
</feature>
<feature type="domain" description="ABC transmembrane type-2" evidence="7">
    <location>
        <begin position="38"/>
        <end position="262"/>
    </location>
</feature>
<feature type="transmembrane region" description="Helical" evidence="6">
    <location>
        <begin position="238"/>
        <end position="260"/>
    </location>
</feature>
<comment type="subcellular location">
    <subcellularLocation>
        <location evidence="6">Cell membrane</location>
        <topology evidence="6">Multi-pass membrane protein</topology>
    </subcellularLocation>
    <subcellularLocation>
        <location evidence="1">Membrane</location>
        <topology evidence="1">Multi-pass membrane protein</topology>
    </subcellularLocation>
</comment>
<evidence type="ECO:0000256" key="3">
    <source>
        <dbReference type="ARBA" id="ARBA00022989"/>
    </source>
</evidence>
<evidence type="ECO:0000256" key="4">
    <source>
        <dbReference type="ARBA" id="ARBA00023136"/>
    </source>
</evidence>
<dbReference type="Proteomes" id="UP000500953">
    <property type="component" value="Chromosome"/>
</dbReference>
<keyword evidence="3 6" id="KW-1133">Transmembrane helix</keyword>
<dbReference type="GO" id="GO:0140359">
    <property type="term" value="F:ABC-type transporter activity"/>
    <property type="evidence" value="ECO:0007669"/>
    <property type="project" value="InterPro"/>
</dbReference>
<keyword evidence="6" id="KW-1003">Cell membrane</keyword>
<dbReference type="InterPro" id="IPR047817">
    <property type="entry name" value="ABC2_TM_bact-type"/>
</dbReference>
<dbReference type="EMBL" id="CP046173">
    <property type="protein sequence ID" value="QIS18439.1"/>
    <property type="molecule type" value="Genomic_DNA"/>
</dbReference>
<evidence type="ECO:0000256" key="6">
    <source>
        <dbReference type="RuleBase" id="RU361157"/>
    </source>
</evidence>
<comment type="caution">
    <text evidence="6">Lacks conserved residue(s) required for the propagation of feature annotation.</text>
</comment>
<name>A0A6G9YYL8_9NOCA</name>
<dbReference type="PANTHER" id="PTHR43229">
    <property type="entry name" value="NODULATION PROTEIN J"/>
    <property type="match status" value="1"/>
</dbReference>
<dbReference type="InterPro" id="IPR051784">
    <property type="entry name" value="Nod_factor_ABC_transporter"/>
</dbReference>
<organism evidence="8 9">
    <name type="scientific">Nocardia terpenica</name>
    <dbReference type="NCBI Taxonomy" id="455432"/>
    <lineage>
        <taxon>Bacteria</taxon>
        <taxon>Bacillati</taxon>
        <taxon>Actinomycetota</taxon>
        <taxon>Actinomycetes</taxon>
        <taxon>Mycobacteriales</taxon>
        <taxon>Nocardiaceae</taxon>
        <taxon>Nocardia</taxon>
    </lineage>
</organism>
<dbReference type="PANTHER" id="PTHR43229:SF2">
    <property type="entry name" value="NODULATION PROTEIN J"/>
    <property type="match status" value="1"/>
</dbReference>
<dbReference type="PIRSF" id="PIRSF006648">
    <property type="entry name" value="DrrB"/>
    <property type="match status" value="1"/>
</dbReference>
<keyword evidence="4 6" id="KW-0472">Membrane</keyword>
<comment type="similarity">
    <text evidence="6">Belongs to the ABC-2 integral membrane protein family.</text>
</comment>
<keyword evidence="5" id="KW-0046">Antibiotic resistance</keyword>
<evidence type="ECO:0000259" key="7">
    <source>
        <dbReference type="PROSITE" id="PS51012"/>
    </source>
</evidence>
<feature type="transmembrane region" description="Helical" evidence="6">
    <location>
        <begin position="185"/>
        <end position="204"/>
    </location>
</feature>